<name>A0AA38LTA0_9TREE</name>
<evidence type="ECO:0000256" key="3">
    <source>
        <dbReference type="ARBA" id="ARBA00007084"/>
    </source>
</evidence>
<evidence type="ECO:0000256" key="6">
    <source>
        <dbReference type="ARBA" id="ARBA00022790"/>
    </source>
</evidence>
<feature type="domain" description="PCI" evidence="9">
    <location>
        <begin position="340"/>
        <end position="413"/>
    </location>
</feature>
<accession>A0AA38LTA0</accession>
<comment type="caution">
    <text evidence="11">The sequence shown here is derived from an EMBL/GenBank/DDBJ whole genome shotgun (WGS) entry which is preliminary data.</text>
</comment>
<keyword evidence="6" id="KW-0736">Signalosome</keyword>
<dbReference type="AlphaFoldDB" id="A0AA38LTA0"/>
<dbReference type="GeneID" id="77730406"/>
<reference evidence="11" key="1">
    <citation type="journal article" date="2022" name="G3 (Bethesda)">
        <title>High quality genome of the basidiomycete yeast Dioszegia hungarica PDD-24b-2 isolated from cloud water.</title>
        <authorList>
            <person name="Jarrige D."/>
            <person name="Haridas S."/>
            <person name="Bleykasten-Grosshans C."/>
            <person name="Joly M."/>
            <person name="Nadalig T."/>
            <person name="Sancelme M."/>
            <person name="Vuilleumier S."/>
            <person name="Grigoriev I.V."/>
            <person name="Amato P."/>
            <person name="Bringel F."/>
        </authorList>
    </citation>
    <scope>NUCLEOTIDE SEQUENCE</scope>
    <source>
        <strain evidence="11">PDD-24b-2</strain>
    </source>
</reference>
<dbReference type="InterPro" id="IPR000717">
    <property type="entry name" value="PCI_dom"/>
</dbReference>
<keyword evidence="5" id="KW-0963">Cytoplasm</keyword>
<gene>
    <name evidence="11" type="ORF">MKK02DRAFT_40657</name>
</gene>
<dbReference type="EMBL" id="JAKWFO010000014">
    <property type="protein sequence ID" value="KAI9632356.1"/>
    <property type="molecule type" value="Genomic_DNA"/>
</dbReference>
<dbReference type="Pfam" id="PF01399">
    <property type="entry name" value="PCI"/>
    <property type="match status" value="1"/>
</dbReference>
<comment type="subcellular location">
    <subcellularLocation>
        <location evidence="2">Cytoplasm</location>
    </subcellularLocation>
    <subcellularLocation>
        <location evidence="1">Nucleus</location>
    </subcellularLocation>
</comment>
<proteinExistence type="inferred from homology"/>
<evidence type="ECO:0000256" key="8">
    <source>
        <dbReference type="SAM" id="MobiDB-lite"/>
    </source>
</evidence>
<comment type="similarity">
    <text evidence="3">Belongs to the CSN3 family.</text>
</comment>
<evidence type="ECO:0000256" key="7">
    <source>
        <dbReference type="ARBA" id="ARBA00023242"/>
    </source>
</evidence>
<feature type="region of interest" description="Disordered" evidence="8">
    <location>
        <begin position="1"/>
        <end position="38"/>
    </location>
</feature>
<dbReference type="Proteomes" id="UP001164286">
    <property type="component" value="Unassembled WGS sequence"/>
</dbReference>
<evidence type="ECO:0000256" key="2">
    <source>
        <dbReference type="ARBA" id="ARBA00004496"/>
    </source>
</evidence>
<feature type="compositionally biased region" description="Low complexity" evidence="8">
    <location>
        <begin position="1"/>
        <end position="10"/>
    </location>
</feature>
<dbReference type="Pfam" id="PF22788">
    <property type="entry name" value="COP9_hel_rpt"/>
    <property type="match status" value="1"/>
</dbReference>
<feature type="region of interest" description="Disordered" evidence="8">
    <location>
        <begin position="498"/>
        <end position="521"/>
    </location>
</feature>
<evidence type="ECO:0000259" key="10">
    <source>
        <dbReference type="Pfam" id="PF22788"/>
    </source>
</evidence>
<dbReference type="GO" id="GO:0008180">
    <property type="term" value="C:COP9 signalosome"/>
    <property type="evidence" value="ECO:0007669"/>
    <property type="project" value="UniProtKB-KW"/>
</dbReference>
<evidence type="ECO:0000256" key="5">
    <source>
        <dbReference type="ARBA" id="ARBA00022490"/>
    </source>
</evidence>
<evidence type="ECO:0000259" key="9">
    <source>
        <dbReference type="Pfam" id="PF01399"/>
    </source>
</evidence>
<feature type="domain" description="COP9 signalosome complex subunit 3 N-terminal helical repeats" evidence="10">
    <location>
        <begin position="106"/>
        <end position="305"/>
    </location>
</feature>
<dbReference type="GO" id="GO:0005737">
    <property type="term" value="C:cytoplasm"/>
    <property type="evidence" value="ECO:0007669"/>
    <property type="project" value="UniProtKB-SubCell"/>
</dbReference>
<keyword evidence="12" id="KW-1185">Reference proteome</keyword>
<dbReference type="InterPro" id="IPR050756">
    <property type="entry name" value="CSN3"/>
</dbReference>
<dbReference type="GO" id="GO:0006511">
    <property type="term" value="P:ubiquitin-dependent protein catabolic process"/>
    <property type="evidence" value="ECO:0007669"/>
    <property type="project" value="TreeGrafter"/>
</dbReference>
<evidence type="ECO:0000313" key="12">
    <source>
        <dbReference type="Proteomes" id="UP001164286"/>
    </source>
</evidence>
<evidence type="ECO:0000256" key="1">
    <source>
        <dbReference type="ARBA" id="ARBA00004123"/>
    </source>
</evidence>
<sequence length="521" mass="56266">MAASTSAQPPSSAPMPAHPAFPSLIPSHLRSAPTSNISPPTTPAAVLKLITSSTTPHAVHNQLIPTLKFVAAGGKGGDKDKEKLIKKGEENMALFDQNLGDVTADDIRNLAAGLVFVVSARMHPNHTDQKTYNADLLRLATEICINGDADQLNACGARLGELAWGILRLARYLKTPAAALEPIQALSYRAVDRNSLSGVHAAFLEASLLTGNFSGVQRLIYNEYFEVKQMSPSYLDVITFYHHAGLICAACKHWEKAVEMFSMGVSVPTAAASAIQLACAKRAILCGLMNNGKLVTFPKYTAGVVTRVVEKNAKEYVKLAEAFIKEEWVTVRSAVATKEFKDDCNFGLLEQIISSIPIRRILKIKSRYSRMTITDLANRIELPGTEGENEVAALVYHMIENGDMRATIDSSAGPTIVAFMQEDKDYTSPSALEELKAENRLANFLEMELTRSGRELGVNREYLKKQAHSLENNGGKGMGGQGMKGGEELDEVLSGRSQGGFGGGKKMGMRGVGSNMGDTGF</sequence>
<keyword evidence="7" id="KW-0539">Nucleus</keyword>
<dbReference type="InterPro" id="IPR055089">
    <property type="entry name" value="COP9_N"/>
</dbReference>
<protein>
    <recommendedName>
        <fullName evidence="4">COP9 signalosome complex subunit 3</fullName>
    </recommendedName>
</protein>
<dbReference type="RefSeq" id="XP_052942133.1">
    <property type="nucleotide sequence ID" value="XM_053091201.1"/>
</dbReference>
<dbReference type="PANTHER" id="PTHR10758:SF1">
    <property type="entry name" value="COP9 SIGNALOSOME COMPLEX SUBUNIT 3"/>
    <property type="match status" value="1"/>
</dbReference>
<organism evidence="11 12">
    <name type="scientific">Dioszegia hungarica</name>
    <dbReference type="NCBI Taxonomy" id="4972"/>
    <lineage>
        <taxon>Eukaryota</taxon>
        <taxon>Fungi</taxon>
        <taxon>Dikarya</taxon>
        <taxon>Basidiomycota</taxon>
        <taxon>Agaricomycotina</taxon>
        <taxon>Tremellomycetes</taxon>
        <taxon>Tremellales</taxon>
        <taxon>Bulleribasidiaceae</taxon>
        <taxon>Dioszegia</taxon>
    </lineage>
</organism>
<evidence type="ECO:0000256" key="4">
    <source>
        <dbReference type="ARBA" id="ARBA00014878"/>
    </source>
</evidence>
<evidence type="ECO:0000313" key="11">
    <source>
        <dbReference type="EMBL" id="KAI9632356.1"/>
    </source>
</evidence>
<dbReference type="PANTHER" id="PTHR10758">
    <property type="entry name" value="26S PROTEASOME NON-ATPASE REGULATORY SUBUNIT 3/COP9 SIGNALOSOME COMPLEX SUBUNIT 3"/>
    <property type="match status" value="1"/>
</dbReference>